<keyword evidence="5 6" id="KW-0472">Membrane</keyword>
<feature type="domain" description="Type II secretion system protein GspF" evidence="7">
    <location>
        <begin position="163"/>
        <end position="286"/>
    </location>
</feature>
<feature type="transmembrane region" description="Helical" evidence="6">
    <location>
        <begin position="302"/>
        <end position="322"/>
    </location>
</feature>
<dbReference type="RefSeq" id="WP_052661099.1">
    <property type="nucleotide sequence ID" value="NZ_LN794158.1"/>
</dbReference>
<dbReference type="Pfam" id="PF00482">
    <property type="entry name" value="T2SSF"/>
    <property type="match status" value="1"/>
</dbReference>
<dbReference type="Gene3D" id="1.20.81.30">
    <property type="entry name" value="Type II secretion system (T2SS), domain F"/>
    <property type="match status" value="1"/>
</dbReference>
<evidence type="ECO:0000256" key="5">
    <source>
        <dbReference type="ARBA" id="ARBA00023136"/>
    </source>
</evidence>
<evidence type="ECO:0000256" key="1">
    <source>
        <dbReference type="ARBA" id="ARBA00004651"/>
    </source>
</evidence>
<gene>
    <name evidence="8" type="ORF">BN1209_1106</name>
</gene>
<proteinExistence type="predicted"/>
<dbReference type="OrthoDB" id="597333at2"/>
<dbReference type="HOGENOM" id="CLU_064305_0_1_4"/>
<feature type="transmembrane region" description="Helical" evidence="6">
    <location>
        <begin position="6"/>
        <end position="29"/>
    </location>
</feature>
<comment type="subcellular location">
    <subcellularLocation>
        <location evidence="1">Cell membrane</location>
        <topology evidence="1">Multi-pass membrane protein</topology>
    </subcellularLocation>
</comment>
<evidence type="ECO:0000256" key="6">
    <source>
        <dbReference type="SAM" id="Phobius"/>
    </source>
</evidence>
<evidence type="ECO:0000313" key="9">
    <source>
        <dbReference type="Proteomes" id="UP000056322"/>
    </source>
</evidence>
<dbReference type="STRING" id="1581680.BN1209_1106"/>
<dbReference type="InterPro" id="IPR042094">
    <property type="entry name" value="T2SS_GspF_sf"/>
</dbReference>
<accession>A0A0B7J086</accession>
<dbReference type="PANTHER" id="PTHR35007:SF1">
    <property type="entry name" value="PILUS ASSEMBLY PROTEIN"/>
    <property type="match status" value="1"/>
</dbReference>
<reference evidence="9" key="1">
    <citation type="submission" date="2014-12" db="EMBL/GenBank/DDBJ databases">
        <authorList>
            <person name="Salcher M.M."/>
        </authorList>
    </citation>
    <scope>NUCLEOTIDE SEQUENCE [LARGE SCALE GENOMIC DNA]</scope>
    <source>
        <strain evidence="9">MMS-10A-171</strain>
    </source>
</reference>
<dbReference type="Proteomes" id="UP000056322">
    <property type="component" value="Chromosome 1"/>
</dbReference>
<keyword evidence="3 6" id="KW-0812">Transmembrane</keyword>
<name>A0A0B7J086_9PROT</name>
<evidence type="ECO:0000256" key="4">
    <source>
        <dbReference type="ARBA" id="ARBA00022989"/>
    </source>
</evidence>
<evidence type="ECO:0000313" key="8">
    <source>
        <dbReference type="EMBL" id="CEN56147.1"/>
    </source>
</evidence>
<feature type="transmembrane region" description="Helical" evidence="6">
    <location>
        <begin position="99"/>
        <end position="120"/>
    </location>
</feature>
<dbReference type="AlphaFoldDB" id="A0A0B7J086"/>
<keyword evidence="2" id="KW-1003">Cell membrane</keyword>
<dbReference type="InterPro" id="IPR018076">
    <property type="entry name" value="T2SS_GspF_dom"/>
</dbReference>
<dbReference type="GO" id="GO:0005886">
    <property type="term" value="C:plasma membrane"/>
    <property type="evidence" value="ECO:0007669"/>
    <property type="project" value="UniProtKB-SubCell"/>
</dbReference>
<dbReference type="PANTHER" id="PTHR35007">
    <property type="entry name" value="INTEGRAL MEMBRANE PROTEIN-RELATED"/>
    <property type="match status" value="1"/>
</dbReference>
<keyword evidence="4 6" id="KW-1133">Transmembrane helix</keyword>
<evidence type="ECO:0000259" key="7">
    <source>
        <dbReference type="Pfam" id="PF00482"/>
    </source>
</evidence>
<sequence length="329" mass="36738">MMPLWLIEFLPLLALCMLMVAVLLVLSFWSRHYSSHAKARNKRLGDIVNMRSSMSDEELIRSASSDDARWPIGTNISLSTELEEMLKLMLIRADVEMSAVRLVTIALSIAVFSFLILLLVAHLSALTLLLVSLLLSALPFFYIMHLQAKRSAKIEKQLPEALDFICRSLRAGHALSVTFGIVGDELPQPIAKEFKTVFEEINFGLPFNEAMTNFAVRTNSNDINFLVVGLLIQREAGGNLIELLENLSKTIRDRMILSGKIRVLASEGKYSGILLSVLPFVLGGILTAMNPKYMSLLWTSEAGQRLVMTSIAMIIVGALWMWKISRIKV</sequence>
<organism evidence="8 9">
    <name type="scientific">Candidatus Methylopumilus turicensis</name>
    <dbReference type="NCBI Taxonomy" id="1581680"/>
    <lineage>
        <taxon>Bacteria</taxon>
        <taxon>Pseudomonadati</taxon>
        <taxon>Pseudomonadota</taxon>
        <taxon>Betaproteobacteria</taxon>
        <taxon>Nitrosomonadales</taxon>
        <taxon>Methylophilaceae</taxon>
        <taxon>Candidatus Methylopumilus</taxon>
    </lineage>
</organism>
<evidence type="ECO:0000256" key="3">
    <source>
        <dbReference type="ARBA" id="ARBA00022692"/>
    </source>
</evidence>
<keyword evidence="9" id="KW-1185">Reference proteome</keyword>
<dbReference type="EMBL" id="LN794158">
    <property type="protein sequence ID" value="CEN56147.1"/>
    <property type="molecule type" value="Genomic_DNA"/>
</dbReference>
<feature type="transmembrane region" description="Helical" evidence="6">
    <location>
        <begin position="126"/>
        <end position="144"/>
    </location>
</feature>
<feature type="transmembrane region" description="Helical" evidence="6">
    <location>
        <begin position="270"/>
        <end position="290"/>
    </location>
</feature>
<protein>
    <submittedName>
        <fullName evidence="8">Putative Type II secretion system protein</fullName>
    </submittedName>
</protein>
<dbReference type="KEGG" id="mbac:BN1209_1106"/>
<evidence type="ECO:0000256" key="2">
    <source>
        <dbReference type="ARBA" id="ARBA00022475"/>
    </source>
</evidence>